<comment type="similarity">
    <text evidence="1">In the N-terminal section; belongs to the CRISPR-associated nuclease Cas3-HD family.</text>
</comment>
<dbReference type="SMART" id="SM00487">
    <property type="entry name" value="DEXDc"/>
    <property type="match status" value="1"/>
</dbReference>
<proteinExistence type="inferred from homology"/>
<dbReference type="GO" id="GO:0046872">
    <property type="term" value="F:metal ion binding"/>
    <property type="evidence" value="ECO:0007669"/>
    <property type="project" value="UniProtKB-KW"/>
</dbReference>
<protein>
    <submittedName>
        <fullName evidence="11">CRISPR-associated endonuclease/helicase Cas3</fullName>
        <ecNumber evidence="11">3.1.-.-</ecNumber>
        <ecNumber evidence="11">3.6.4.-</ecNumber>
    </submittedName>
</protein>
<dbReference type="InterPro" id="IPR006483">
    <property type="entry name" value="CRISPR-assoc_Cas3_HD"/>
</dbReference>
<dbReference type="Pfam" id="PF18019">
    <property type="entry name" value="Cas3_HD"/>
    <property type="match status" value="1"/>
</dbReference>
<dbReference type="InterPro" id="IPR014001">
    <property type="entry name" value="Helicase_ATP-bd"/>
</dbReference>
<evidence type="ECO:0000256" key="6">
    <source>
        <dbReference type="ARBA" id="ARBA00022801"/>
    </source>
</evidence>
<dbReference type="NCBIfam" id="TIGR01587">
    <property type="entry name" value="cas3_core"/>
    <property type="match status" value="1"/>
</dbReference>
<evidence type="ECO:0000313" key="12">
    <source>
        <dbReference type="Proteomes" id="UP000572680"/>
    </source>
</evidence>
<evidence type="ECO:0000259" key="10">
    <source>
        <dbReference type="PROSITE" id="PS51643"/>
    </source>
</evidence>
<dbReference type="EC" id="3.1.-.-" evidence="11"/>
<dbReference type="InterPro" id="IPR027417">
    <property type="entry name" value="P-loop_NTPase"/>
</dbReference>
<keyword evidence="5" id="KW-0547">Nucleotide-binding</keyword>
<evidence type="ECO:0000256" key="3">
    <source>
        <dbReference type="ARBA" id="ARBA00022722"/>
    </source>
</evidence>
<keyword evidence="4" id="KW-0479">Metal-binding</keyword>
<evidence type="ECO:0000256" key="8">
    <source>
        <dbReference type="ARBA" id="ARBA00022840"/>
    </source>
</evidence>
<sequence length="916" mass="99891">MAGALWDAWVDGLPALQSGPFSKISREEARSLICFWAGLHDLGKVSPSFQALVEELYEDLVAAAPEYGLDDPVQGLRHNEVSQWILAQLFQELGYPGGPSARRHVGHQIAQMLGGHHGAFCPALAARDLRDPRGARDGIGQGVWEEQSRSHALALQKLTGAWEPLQERLPVALAVAVTGLVIIADWLASQESFITARIPAPDWVASEEALLAHWQRAVADAPEVVRQAGLGRAVFRDSSFEELFPFKPNPLQASVANELPAMVGGPGLLLVTAPPGDGKTEVALFGTTVLGRACGTGGLGFCLPTMATTDAMHSRVKEFCERALLEDAALTRVHSMAWLSTDTATDNAADAAGAEAVVTEQPASVEATRWLHASRRGLIAPLSTFTVDQGLTGVLPVKYGILRLLALSGKVVVVDEAHSYDAWMHQLLVRLLEWLGALGAPVVLLSATLTGASARALVEAYLRGAGHHALTEPVATRYPGWLFADAATGQVSAPRQVRSERERALRFQIRPVTRGDDVDRSDHRLQVIKTLLDPVVRDDRGCVLICCTTVLEAQETYEHLARWFASLRESGSEPPELRLLHSRFRAADRAAITDACEKDFGKRGQRPHAVLVATQIVEQSLDLDFDLLITDLAPMALLLQRAGRCQRHRGQDQDPHQGRRPRWIEADPLMVVLDPVDRSGEFVVPKEWGTVYDESLLRRTSRLLQEQGTAAVQVPGDVQRLVDAVYDAEFASVRALDDTAASALQAADGQRLAEQAAQRQLAEIVGIDPPYERRLHDLWRLSNTSVPVDEAMIATRLGADSARLVCLYEQAPDRWTLDEEGQLPVPGLHGKTRVTAPQARLIAQHVIPVPGSWLSDDADLLDAPQSWQDNSVLRGWALLAMRRAPEGGWAGRIRTGPVQYHPKTGLAQLQLPRFGS</sequence>
<dbReference type="PROSITE" id="PS51643">
    <property type="entry name" value="HD_CAS3"/>
    <property type="match status" value="1"/>
</dbReference>
<dbReference type="GO" id="GO:0004386">
    <property type="term" value="F:helicase activity"/>
    <property type="evidence" value="ECO:0007669"/>
    <property type="project" value="UniProtKB-KW"/>
</dbReference>
<dbReference type="InterPro" id="IPR041372">
    <property type="entry name" value="Cas3_C"/>
</dbReference>
<feature type="domain" description="HD Cas3-type" evidence="10">
    <location>
        <begin position="1"/>
        <end position="187"/>
    </location>
</feature>
<evidence type="ECO:0000256" key="9">
    <source>
        <dbReference type="ARBA" id="ARBA00023118"/>
    </source>
</evidence>
<dbReference type="GO" id="GO:0051607">
    <property type="term" value="P:defense response to virus"/>
    <property type="evidence" value="ECO:0007669"/>
    <property type="project" value="UniProtKB-KW"/>
</dbReference>
<evidence type="ECO:0000256" key="7">
    <source>
        <dbReference type="ARBA" id="ARBA00022806"/>
    </source>
</evidence>
<comment type="similarity">
    <text evidence="2">In the central section; belongs to the CRISPR-associated helicase Cas3 family.</text>
</comment>
<keyword evidence="3" id="KW-0540">Nuclease</keyword>
<keyword evidence="8" id="KW-0067">ATP-binding</keyword>
<dbReference type="NCBIfam" id="TIGR01596">
    <property type="entry name" value="cas3_HD"/>
    <property type="match status" value="1"/>
</dbReference>
<keyword evidence="11" id="KW-0255">Endonuclease</keyword>
<dbReference type="Gene3D" id="3.40.50.300">
    <property type="entry name" value="P-loop containing nucleotide triphosphate hydrolases"/>
    <property type="match status" value="2"/>
</dbReference>
<dbReference type="Pfam" id="PF18395">
    <property type="entry name" value="Cas3_C"/>
    <property type="match status" value="1"/>
</dbReference>
<evidence type="ECO:0000256" key="2">
    <source>
        <dbReference type="ARBA" id="ARBA00009046"/>
    </source>
</evidence>
<dbReference type="InterPro" id="IPR006474">
    <property type="entry name" value="Helicase_Cas3_CRISPR-ass_core"/>
</dbReference>
<gene>
    <name evidence="11" type="ORF">HNR61_009384</name>
</gene>
<reference evidence="11 12" key="1">
    <citation type="submission" date="2020-08" db="EMBL/GenBank/DDBJ databases">
        <title>Genomic Encyclopedia of Type Strains, Phase IV (KMG-IV): sequencing the most valuable type-strain genomes for metagenomic binning, comparative biology and taxonomic classification.</title>
        <authorList>
            <person name="Goeker M."/>
        </authorList>
    </citation>
    <scope>NUCLEOTIDE SEQUENCE [LARGE SCALE GENOMIC DNA]</scope>
    <source>
        <strain evidence="11 12">DSM 44197</strain>
    </source>
</reference>
<dbReference type="SUPFAM" id="SSF52540">
    <property type="entry name" value="P-loop containing nucleoside triphosphate hydrolases"/>
    <property type="match status" value="1"/>
</dbReference>
<dbReference type="EMBL" id="JACJIA010000028">
    <property type="protein sequence ID" value="MBA8957689.1"/>
    <property type="molecule type" value="Genomic_DNA"/>
</dbReference>
<evidence type="ECO:0000256" key="5">
    <source>
        <dbReference type="ARBA" id="ARBA00022741"/>
    </source>
</evidence>
<dbReference type="CDD" id="cd09641">
    <property type="entry name" value="Cas3''_I"/>
    <property type="match status" value="1"/>
</dbReference>
<keyword evidence="12" id="KW-1185">Reference proteome</keyword>
<dbReference type="GO" id="GO:0004519">
    <property type="term" value="F:endonuclease activity"/>
    <property type="evidence" value="ECO:0007669"/>
    <property type="project" value="UniProtKB-KW"/>
</dbReference>
<accession>A0A7W3QSC0</accession>
<dbReference type="Proteomes" id="UP000572680">
    <property type="component" value="Unassembled WGS sequence"/>
</dbReference>
<dbReference type="AlphaFoldDB" id="A0A7W3QSC0"/>
<evidence type="ECO:0000256" key="1">
    <source>
        <dbReference type="ARBA" id="ARBA00006847"/>
    </source>
</evidence>
<keyword evidence="7 11" id="KW-0347">Helicase</keyword>
<evidence type="ECO:0000313" key="11">
    <source>
        <dbReference type="EMBL" id="MBA8957689.1"/>
    </source>
</evidence>
<dbReference type="GO" id="GO:0016787">
    <property type="term" value="F:hydrolase activity"/>
    <property type="evidence" value="ECO:0007669"/>
    <property type="project" value="UniProtKB-KW"/>
</dbReference>
<keyword evidence="6 11" id="KW-0378">Hydrolase</keyword>
<name>A0A7W3QSC0_ACTNM</name>
<dbReference type="InterPro" id="IPR054712">
    <property type="entry name" value="Cas3-like_dom"/>
</dbReference>
<dbReference type="Gene3D" id="1.10.3210.30">
    <property type="match status" value="1"/>
</dbReference>
<dbReference type="EC" id="3.6.4.-" evidence="11"/>
<dbReference type="Pfam" id="PF22590">
    <property type="entry name" value="Cas3-like_C_2"/>
    <property type="match status" value="1"/>
</dbReference>
<dbReference type="InterPro" id="IPR038257">
    <property type="entry name" value="CRISPR-assoc_Cas3_HD_sf"/>
</dbReference>
<dbReference type="GO" id="GO:0005524">
    <property type="term" value="F:ATP binding"/>
    <property type="evidence" value="ECO:0007669"/>
    <property type="project" value="UniProtKB-KW"/>
</dbReference>
<evidence type="ECO:0000256" key="4">
    <source>
        <dbReference type="ARBA" id="ARBA00022723"/>
    </source>
</evidence>
<comment type="caution">
    <text evidence="11">The sequence shown here is derived from an EMBL/GenBank/DDBJ whole genome shotgun (WGS) entry which is preliminary data.</text>
</comment>
<keyword evidence="9" id="KW-0051">Antiviral defense</keyword>
<organism evidence="11 12">
    <name type="scientific">Actinomadura namibiensis</name>
    <dbReference type="NCBI Taxonomy" id="182080"/>
    <lineage>
        <taxon>Bacteria</taxon>
        <taxon>Bacillati</taxon>
        <taxon>Actinomycetota</taxon>
        <taxon>Actinomycetes</taxon>
        <taxon>Streptosporangiales</taxon>
        <taxon>Thermomonosporaceae</taxon>
        <taxon>Actinomadura</taxon>
    </lineage>
</organism>